<keyword evidence="3" id="KW-0732">Signal</keyword>
<evidence type="ECO:0000313" key="9">
    <source>
        <dbReference type="EMBL" id="KAJ9555382.1"/>
    </source>
</evidence>
<feature type="transmembrane region" description="Helical" evidence="8">
    <location>
        <begin position="29"/>
        <end position="47"/>
    </location>
</feature>
<accession>A0AA38WBG7</accession>
<protein>
    <submittedName>
        <fullName evidence="9">Uncharacterized protein</fullName>
    </submittedName>
</protein>
<name>A0AA38WBG7_9ASTR</name>
<dbReference type="Proteomes" id="UP001172457">
    <property type="component" value="Chromosome 3"/>
</dbReference>
<organism evidence="9 10">
    <name type="scientific">Centaurea solstitialis</name>
    <name type="common">yellow star-thistle</name>
    <dbReference type="NCBI Taxonomy" id="347529"/>
    <lineage>
        <taxon>Eukaryota</taxon>
        <taxon>Viridiplantae</taxon>
        <taxon>Streptophyta</taxon>
        <taxon>Embryophyta</taxon>
        <taxon>Tracheophyta</taxon>
        <taxon>Spermatophyta</taxon>
        <taxon>Magnoliopsida</taxon>
        <taxon>eudicotyledons</taxon>
        <taxon>Gunneridae</taxon>
        <taxon>Pentapetalae</taxon>
        <taxon>asterids</taxon>
        <taxon>campanulids</taxon>
        <taxon>Asterales</taxon>
        <taxon>Asteraceae</taxon>
        <taxon>Carduoideae</taxon>
        <taxon>Cardueae</taxon>
        <taxon>Centaureinae</taxon>
        <taxon>Centaurea</taxon>
    </lineage>
</organism>
<comment type="similarity">
    <text evidence="6">Belongs to the DESIGUAL family.</text>
</comment>
<comment type="caution">
    <text evidence="9">The sequence shown here is derived from an EMBL/GenBank/DDBJ whole genome shotgun (WGS) entry which is preliminary data.</text>
</comment>
<comment type="subcellular location">
    <subcellularLocation>
        <location evidence="1">Endomembrane system</location>
        <topology evidence="1">Multi-pass membrane protein</topology>
    </subcellularLocation>
</comment>
<evidence type="ECO:0000256" key="2">
    <source>
        <dbReference type="ARBA" id="ARBA00022692"/>
    </source>
</evidence>
<feature type="transmembrane region" description="Helical" evidence="8">
    <location>
        <begin position="68"/>
        <end position="90"/>
    </location>
</feature>
<evidence type="ECO:0000313" key="10">
    <source>
        <dbReference type="Proteomes" id="UP001172457"/>
    </source>
</evidence>
<keyword evidence="2 8" id="KW-0812">Transmembrane</keyword>
<dbReference type="Pfam" id="PF06749">
    <property type="entry name" value="DUF1218"/>
    <property type="match status" value="1"/>
</dbReference>
<dbReference type="InterPro" id="IPR009606">
    <property type="entry name" value="DEAL/Modifying_wall_lignin1/2"/>
</dbReference>
<gene>
    <name evidence="9" type="ORF">OSB04_009996</name>
</gene>
<evidence type="ECO:0000256" key="4">
    <source>
        <dbReference type="ARBA" id="ARBA00022989"/>
    </source>
</evidence>
<dbReference type="GO" id="GO:0012505">
    <property type="term" value="C:endomembrane system"/>
    <property type="evidence" value="ECO:0007669"/>
    <property type="project" value="UniProtKB-SubCell"/>
</dbReference>
<dbReference type="AlphaFoldDB" id="A0AA38WBG7"/>
<sequence length="208" mass="22348">MGFAGEATRVKASEIYIEDDTCVYPSSPALALGIVAAVFAIIARIYISVSFGGGCCRSGPSSTPISKLFFVLSWVASVAAVLLLLAAAGLNNREGGQIDAYGYITCYVVKPGIFSAGAILAILSSVFGIVAFIVTLSSTSHTTTHPTIGLPTAHGHTHVDLEKHPQQYAPQQNPTHQQYPQQYPPQHQQYPQQYPPQHHGIPQQYVQQ</sequence>
<evidence type="ECO:0000256" key="1">
    <source>
        <dbReference type="ARBA" id="ARBA00004127"/>
    </source>
</evidence>
<feature type="region of interest" description="Disordered" evidence="7">
    <location>
        <begin position="169"/>
        <end position="208"/>
    </location>
</feature>
<feature type="transmembrane region" description="Helical" evidence="8">
    <location>
        <begin position="113"/>
        <end position="136"/>
    </location>
</feature>
<dbReference type="PANTHER" id="PTHR31769">
    <property type="entry name" value="OS07G0462200 PROTEIN-RELATED"/>
    <property type="match status" value="1"/>
</dbReference>
<dbReference type="InterPro" id="IPR052222">
    <property type="entry name" value="DESIGUAL"/>
</dbReference>
<feature type="compositionally biased region" description="Low complexity" evidence="7">
    <location>
        <begin position="170"/>
        <end position="208"/>
    </location>
</feature>
<evidence type="ECO:0000256" key="6">
    <source>
        <dbReference type="ARBA" id="ARBA00029467"/>
    </source>
</evidence>
<evidence type="ECO:0000256" key="5">
    <source>
        <dbReference type="ARBA" id="ARBA00023136"/>
    </source>
</evidence>
<evidence type="ECO:0000256" key="8">
    <source>
        <dbReference type="SAM" id="Phobius"/>
    </source>
</evidence>
<keyword evidence="4 8" id="KW-1133">Transmembrane helix</keyword>
<keyword evidence="5 8" id="KW-0472">Membrane</keyword>
<reference evidence="9" key="1">
    <citation type="submission" date="2023-03" db="EMBL/GenBank/DDBJ databases">
        <title>Chromosome-scale reference genome and RAD-based genetic map of yellow starthistle (Centaurea solstitialis) reveal putative structural variation and QTLs associated with invader traits.</title>
        <authorList>
            <person name="Reatini B."/>
            <person name="Cang F.A."/>
            <person name="Jiang Q."/>
            <person name="Mckibben M.T.W."/>
            <person name="Barker M.S."/>
            <person name="Rieseberg L.H."/>
            <person name="Dlugosch K.M."/>
        </authorList>
    </citation>
    <scope>NUCLEOTIDE SEQUENCE</scope>
    <source>
        <strain evidence="9">CAN-66</strain>
        <tissue evidence="9">Leaf</tissue>
    </source>
</reference>
<proteinExistence type="inferred from homology"/>
<keyword evidence="10" id="KW-1185">Reference proteome</keyword>
<dbReference type="EMBL" id="JARYMX010000003">
    <property type="protein sequence ID" value="KAJ9555382.1"/>
    <property type="molecule type" value="Genomic_DNA"/>
</dbReference>
<evidence type="ECO:0000256" key="3">
    <source>
        <dbReference type="ARBA" id="ARBA00022729"/>
    </source>
</evidence>
<evidence type="ECO:0000256" key="7">
    <source>
        <dbReference type="SAM" id="MobiDB-lite"/>
    </source>
</evidence>